<reference evidence="2" key="1">
    <citation type="journal article" date="2021" name="bioRxiv">
        <title>Whole Genome Assembly and Annotation of Northern Wild Rice, Zizania palustris L., Supports a Whole Genome Duplication in the Zizania Genus.</title>
        <authorList>
            <person name="Haas M."/>
            <person name="Kono T."/>
            <person name="Macchietto M."/>
            <person name="Millas R."/>
            <person name="McGilp L."/>
            <person name="Shao M."/>
            <person name="Duquette J."/>
            <person name="Hirsch C.N."/>
            <person name="Kimball J."/>
        </authorList>
    </citation>
    <scope>NUCLEOTIDE SEQUENCE</scope>
    <source>
        <tissue evidence="2">Fresh leaf tissue</tissue>
    </source>
</reference>
<name>A0A8J5R747_ZIZPA</name>
<evidence type="ECO:0000313" key="2">
    <source>
        <dbReference type="EMBL" id="KAG8045928.1"/>
    </source>
</evidence>
<organism evidence="2 3">
    <name type="scientific">Zizania palustris</name>
    <name type="common">Northern wild rice</name>
    <dbReference type="NCBI Taxonomy" id="103762"/>
    <lineage>
        <taxon>Eukaryota</taxon>
        <taxon>Viridiplantae</taxon>
        <taxon>Streptophyta</taxon>
        <taxon>Embryophyta</taxon>
        <taxon>Tracheophyta</taxon>
        <taxon>Spermatophyta</taxon>
        <taxon>Magnoliopsida</taxon>
        <taxon>Liliopsida</taxon>
        <taxon>Poales</taxon>
        <taxon>Poaceae</taxon>
        <taxon>BOP clade</taxon>
        <taxon>Oryzoideae</taxon>
        <taxon>Oryzeae</taxon>
        <taxon>Zizaniinae</taxon>
        <taxon>Zizania</taxon>
    </lineage>
</organism>
<dbReference type="Proteomes" id="UP000729402">
    <property type="component" value="Unassembled WGS sequence"/>
</dbReference>
<evidence type="ECO:0000256" key="1">
    <source>
        <dbReference type="SAM" id="MobiDB-lite"/>
    </source>
</evidence>
<dbReference type="AlphaFoldDB" id="A0A8J5R747"/>
<accession>A0A8J5R747</accession>
<gene>
    <name evidence="2" type="ORF">GUJ93_ZPchr0008g13373</name>
</gene>
<sequence length="81" mass="9109">MNFGREPAQSALPRLDSRKGKTRNEVDSEWRQNPKGKSLVRKEGPLRGGLNKLTGNRSPAPGLVELLPDQCHYPVPHHFLK</sequence>
<evidence type="ECO:0000313" key="3">
    <source>
        <dbReference type="Proteomes" id="UP000729402"/>
    </source>
</evidence>
<dbReference type="EMBL" id="JAAALK010000290">
    <property type="protein sequence ID" value="KAG8045928.1"/>
    <property type="molecule type" value="Genomic_DNA"/>
</dbReference>
<proteinExistence type="predicted"/>
<feature type="compositionally biased region" description="Basic and acidic residues" evidence="1">
    <location>
        <begin position="15"/>
        <end position="32"/>
    </location>
</feature>
<feature type="region of interest" description="Disordered" evidence="1">
    <location>
        <begin position="1"/>
        <end position="61"/>
    </location>
</feature>
<protein>
    <submittedName>
        <fullName evidence="2">Uncharacterized protein</fullName>
    </submittedName>
</protein>
<reference evidence="2" key="2">
    <citation type="submission" date="2021-02" db="EMBL/GenBank/DDBJ databases">
        <authorList>
            <person name="Kimball J.A."/>
            <person name="Haas M.W."/>
            <person name="Macchietto M."/>
            <person name="Kono T."/>
            <person name="Duquette J."/>
            <person name="Shao M."/>
        </authorList>
    </citation>
    <scope>NUCLEOTIDE SEQUENCE</scope>
    <source>
        <tissue evidence="2">Fresh leaf tissue</tissue>
    </source>
</reference>
<comment type="caution">
    <text evidence="2">The sequence shown here is derived from an EMBL/GenBank/DDBJ whole genome shotgun (WGS) entry which is preliminary data.</text>
</comment>
<keyword evidence="3" id="KW-1185">Reference proteome</keyword>